<gene>
    <name evidence="5" type="ORF">SLEP1_g23999</name>
</gene>
<feature type="region of interest" description="Disordered" evidence="2">
    <location>
        <begin position="353"/>
        <end position="372"/>
    </location>
</feature>
<dbReference type="InterPro" id="IPR005135">
    <property type="entry name" value="Endo/exonuclease/phosphatase"/>
</dbReference>
<dbReference type="PROSITE" id="PS50878">
    <property type="entry name" value="RT_POL"/>
    <property type="match status" value="1"/>
</dbReference>
<feature type="compositionally biased region" description="Polar residues" evidence="2">
    <location>
        <begin position="353"/>
        <end position="364"/>
    </location>
</feature>
<dbReference type="InterPro" id="IPR002156">
    <property type="entry name" value="RNaseH_domain"/>
</dbReference>
<dbReference type="Pfam" id="PF13966">
    <property type="entry name" value="zf-RVT"/>
    <property type="match status" value="1"/>
</dbReference>
<comment type="caution">
    <text evidence="5">The sequence shown here is derived from an EMBL/GenBank/DDBJ whole genome shotgun (WGS) entry which is preliminary data.</text>
</comment>
<dbReference type="GO" id="GO:0003676">
    <property type="term" value="F:nucleic acid binding"/>
    <property type="evidence" value="ECO:0007669"/>
    <property type="project" value="InterPro"/>
</dbReference>
<protein>
    <recommendedName>
        <fullName evidence="7">Reverse transcriptase</fullName>
    </recommendedName>
</protein>
<evidence type="ECO:0000313" key="5">
    <source>
        <dbReference type="EMBL" id="GKV12915.1"/>
    </source>
</evidence>
<evidence type="ECO:0000259" key="4">
    <source>
        <dbReference type="PROSITE" id="PS50878"/>
    </source>
</evidence>
<keyword evidence="1" id="KW-0479">Metal-binding</keyword>
<dbReference type="SUPFAM" id="SSF56672">
    <property type="entry name" value="DNA/RNA polymerases"/>
    <property type="match status" value="1"/>
</dbReference>
<dbReference type="SMART" id="SM00343">
    <property type="entry name" value="ZnF_C2HC"/>
    <property type="match status" value="1"/>
</dbReference>
<dbReference type="CDD" id="cd01650">
    <property type="entry name" value="RT_nLTR_like"/>
    <property type="match status" value="1"/>
</dbReference>
<dbReference type="Pfam" id="PF14111">
    <property type="entry name" value="DUF4283"/>
    <property type="match status" value="1"/>
</dbReference>
<dbReference type="InterPro" id="IPR001878">
    <property type="entry name" value="Znf_CCHC"/>
</dbReference>
<dbReference type="SUPFAM" id="SSF56219">
    <property type="entry name" value="DNase I-like"/>
    <property type="match status" value="1"/>
</dbReference>
<evidence type="ECO:0000259" key="3">
    <source>
        <dbReference type="PROSITE" id="PS50158"/>
    </source>
</evidence>
<dbReference type="Pfam" id="PF00078">
    <property type="entry name" value="RVT_1"/>
    <property type="match status" value="1"/>
</dbReference>
<organism evidence="5 6">
    <name type="scientific">Rubroshorea leprosula</name>
    <dbReference type="NCBI Taxonomy" id="152421"/>
    <lineage>
        <taxon>Eukaryota</taxon>
        <taxon>Viridiplantae</taxon>
        <taxon>Streptophyta</taxon>
        <taxon>Embryophyta</taxon>
        <taxon>Tracheophyta</taxon>
        <taxon>Spermatophyta</taxon>
        <taxon>Magnoliopsida</taxon>
        <taxon>eudicotyledons</taxon>
        <taxon>Gunneridae</taxon>
        <taxon>Pentapetalae</taxon>
        <taxon>rosids</taxon>
        <taxon>malvids</taxon>
        <taxon>Malvales</taxon>
        <taxon>Dipterocarpaceae</taxon>
        <taxon>Rubroshorea</taxon>
    </lineage>
</organism>
<sequence length="2118" mass="237739">MATGILSNLASDSSFPSLQEADLLARSVKKIKSNTTIRPNGEGSEITMTESHESLAMATQSAEQSPTAVELDIMDIPPALSFADLLRKEDNDPTIIEFSTQSDYLDEDSDVEEASEENIPTVLLSKADKKRIRIPWVNSIIIKAAFAESVGYSFIYPRIKAQWKPKGKWECIDLGLDFFLVRFQDENDLHKVVYGGPWFVGPYYLTIRRWEPNFNPSKATFSTTVIWARLPELPTEFYDPETLIRIGNKIGNLLRVDAHTIHHTRGQYARLCVQVDINKPLISHVRIGKHKQRVVYEGIQTLCFKCGKIGHKESQCPGNSMSSKHLNVGQELLRPINSSNMDPPRDSVLTINAPPSTSITNPQPEVQPYGPWIVVERRKKKPGPKGRNSSTQNGVKQKELPATALQPGMGKMVSNSDPTDDPIRQIKPKGKERQPSNQPAAPNGPKSITINVAHSLFSQPTASMSSLKIQTKNGPSNPARLTSKSGPKGQVYRPIYPTTKPVDPKGLNTQEEPAYPKPIPSFSKPQMAQIQDTQLPQDPEPSLAHSIPIPFTTQVNTSSLHPPQTSIVNISLHDGGFPINPPSPNEQQSRSLSGERGPSDSVGKCSTTNNPNPIPPTTVLDHGPHLLNLALTSPGAEGDQPTEIPSPLPITGIRSQRKDRSPLGAGSKLQLRRRQHRQITHPYLPSESILSIQQASSEHLGGNRGDEGDALVYSELMVLSHSSSPSPILCQMEALSALGSTFINSWNMKIVSWNCRGAANQNFLNHVLELKRIHSPAIMLIMETKLNGERAHTLASRIFPDCHVVDSDGLAGGLWLLWDVNKVNIDIVFSSSQAIHAVVKVCNHSVISNSDWFFSGVYGRPHFDIRSLLWHELSDMAKHVNIPWIIAGDFNDVTEQGEKFGGNPINQLRVNAYLSCMSDCGMMDMGYVGGKYTWVNMRNSRIIRERLDRFWCNSNCRILFPEATVYHLPRLISDHNPILLNLTPHIPSIGKRPFRYEKFWFDHPDFIDIIDRIWSHPHSNTSSCLASTMTSIKLWSRDTFGNLFKRKKVILARLEGIHKSLSINHNNFLFDLEKDLSHEYSEILNCEADLWFLKSRSDWIVDGDKNSRFFHITTMRHRSRNRILGLYNPEGVWITDSMHLKFMVTNYFSTLFSSTAPHSFHDSYDLIRTTTPYSLDISDDLAMPPSLFEIRKAVFSMKAFKAPGPDGTHPFFYQKLWHSVKDTILLDIQQIFISGIVPPKWNECLITLIPKVGSPVNINQFRPIGLCNVNYKIVSKIIVHRLKPLLDSIISPCQTSFVPGRRGSDNILILQELVYSYNRKTGRKGGMIIKLDLEKAYDKLEWSFIRETLIFFQLPPTLISLIMSCVSSTSMSILVNGETTDRFLPSRGIRQGDPLSPYLFILCMEFLSLRFTDGINSGLWKGCKAGRSGPTLSHLFFADDLIFIGEASQQNCMFFSSVMQEFCARSGLMINHEKSKVLFSKNVQAQTRDNLSSLLGLPQTSSLGKYLGIPITAKKIKQADCNFILDKVRSKLAGWKAKFFTMAGRTTLIKSVLAAIPNYYMQSQMLPSSTLKDLDKISRNFLWGSTENQPKLHLVSWEKITQPKSYGGLGIKAAKEANLAAMCKLNWRLHTEKHALWNRVLSTKYHINNCRFQYPNLCSPVLHNFKKGSMLFSEGLKWIPRDGNLISFWNDTWFGHRPLSSILNGPLLETDPSLLVSDCVSQGQIIDRAISYDLPPYIVQAIKAIPLSLFDSGADQFAWKLNANGSFSSSSAYCLAKKTSLSLEQNWSWIWKVHTLPKIQNFIWLLCHNRIKTLGYLNSIGVINFSTCPLCSLNSETAAHLVRNCPSSRAIWDALLPGLTSHRTMDAPLVEWLRFNCGRKDSSPFLSIPWGTLFSFTIWTIWIQRNCKLYKPENYNPSSSISIIKNKAAEFWACCSSHQHTSQATSIAVKWTKPSSGVVKLNTDGSFLSRSGMAASGGLFRDHEGKWMLGYARNIGHTSCLAAELWAIRDGLQLAVDKGFNRLCIETDSLTALNLISKDCCNHHPLTALILDCRELLSRIPEGDIQHIFRESNMCADFLSKLGHSLSTNFAMYEDCPQGLNVYLASDMYGIEYPRYVL</sequence>
<dbReference type="InterPro" id="IPR036691">
    <property type="entry name" value="Endo/exonu/phosph_ase_sf"/>
</dbReference>
<feature type="domain" description="Reverse transcriptase" evidence="4">
    <location>
        <begin position="1230"/>
        <end position="1511"/>
    </location>
</feature>
<feature type="compositionally biased region" description="Polar residues" evidence="2">
    <location>
        <begin position="523"/>
        <end position="536"/>
    </location>
</feature>
<keyword evidence="6" id="KW-1185">Reference proteome</keyword>
<proteinExistence type="predicted"/>
<keyword evidence="1" id="KW-0863">Zinc-finger</keyword>
<feature type="region of interest" description="Disordered" evidence="2">
    <location>
        <begin position="461"/>
        <end position="544"/>
    </location>
</feature>
<dbReference type="SUPFAM" id="SSF53098">
    <property type="entry name" value="Ribonuclease H-like"/>
    <property type="match status" value="1"/>
</dbReference>
<reference evidence="5 6" key="1">
    <citation type="journal article" date="2021" name="Commun. Biol.">
        <title>The genome of Shorea leprosula (Dipterocarpaceae) highlights the ecological relevance of drought in aseasonal tropical rainforests.</title>
        <authorList>
            <person name="Ng K.K.S."/>
            <person name="Kobayashi M.J."/>
            <person name="Fawcett J.A."/>
            <person name="Hatakeyama M."/>
            <person name="Paape T."/>
            <person name="Ng C.H."/>
            <person name="Ang C.C."/>
            <person name="Tnah L.H."/>
            <person name="Lee C.T."/>
            <person name="Nishiyama T."/>
            <person name="Sese J."/>
            <person name="O'Brien M.J."/>
            <person name="Copetti D."/>
            <person name="Mohd Noor M.I."/>
            <person name="Ong R.C."/>
            <person name="Putra M."/>
            <person name="Sireger I.Z."/>
            <person name="Indrioko S."/>
            <person name="Kosugi Y."/>
            <person name="Izuno A."/>
            <person name="Isagi Y."/>
            <person name="Lee S.L."/>
            <person name="Shimizu K.K."/>
        </authorList>
    </citation>
    <scope>NUCLEOTIDE SEQUENCE [LARGE SCALE GENOMIC DNA]</scope>
    <source>
        <strain evidence="5">214</strain>
    </source>
</reference>
<dbReference type="GO" id="GO:0004523">
    <property type="term" value="F:RNA-DNA hybrid ribonuclease activity"/>
    <property type="evidence" value="ECO:0007669"/>
    <property type="project" value="InterPro"/>
</dbReference>
<dbReference type="InterPro" id="IPR043502">
    <property type="entry name" value="DNA/RNA_pol_sf"/>
</dbReference>
<dbReference type="CDD" id="cd06222">
    <property type="entry name" value="RNase_H_like"/>
    <property type="match status" value="1"/>
</dbReference>
<dbReference type="InterPro" id="IPR025558">
    <property type="entry name" value="DUF4283"/>
</dbReference>
<feature type="compositionally biased region" description="Polar residues" evidence="2">
    <location>
        <begin position="435"/>
        <end position="447"/>
    </location>
</feature>
<evidence type="ECO:0000256" key="1">
    <source>
        <dbReference type="PROSITE-ProRule" id="PRU00047"/>
    </source>
</evidence>
<dbReference type="InterPro" id="IPR000477">
    <property type="entry name" value="RT_dom"/>
</dbReference>
<dbReference type="PROSITE" id="PS50158">
    <property type="entry name" value="ZF_CCHC"/>
    <property type="match status" value="1"/>
</dbReference>
<dbReference type="Proteomes" id="UP001054252">
    <property type="component" value="Unassembled WGS sequence"/>
</dbReference>
<dbReference type="EMBL" id="BPVZ01000037">
    <property type="protein sequence ID" value="GKV12915.1"/>
    <property type="molecule type" value="Genomic_DNA"/>
</dbReference>
<dbReference type="PANTHER" id="PTHR33116">
    <property type="entry name" value="REVERSE TRANSCRIPTASE ZINC-BINDING DOMAIN-CONTAINING PROTEIN-RELATED-RELATED"/>
    <property type="match status" value="1"/>
</dbReference>
<dbReference type="InterPro" id="IPR012337">
    <property type="entry name" value="RNaseH-like_sf"/>
</dbReference>
<name>A0AAV5JQ65_9ROSI</name>
<feature type="compositionally biased region" description="Polar residues" evidence="2">
    <location>
        <begin position="461"/>
        <end position="485"/>
    </location>
</feature>
<feature type="compositionally biased region" description="Basic and acidic residues" evidence="2">
    <location>
        <begin position="421"/>
        <end position="434"/>
    </location>
</feature>
<feature type="region of interest" description="Disordered" evidence="2">
    <location>
        <begin position="378"/>
        <end position="447"/>
    </location>
</feature>
<accession>A0AAV5JQ65</accession>
<dbReference type="Gene3D" id="3.60.10.10">
    <property type="entry name" value="Endonuclease/exonuclease/phosphatase"/>
    <property type="match status" value="1"/>
</dbReference>
<evidence type="ECO:0008006" key="7">
    <source>
        <dbReference type="Google" id="ProtNLM"/>
    </source>
</evidence>
<feature type="region of interest" description="Disordered" evidence="2">
    <location>
        <begin position="557"/>
        <end position="675"/>
    </location>
</feature>
<dbReference type="InterPro" id="IPR026960">
    <property type="entry name" value="RVT-Znf"/>
</dbReference>
<evidence type="ECO:0000313" key="6">
    <source>
        <dbReference type="Proteomes" id="UP001054252"/>
    </source>
</evidence>
<dbReference type="Pfam" id="PF13456">
    <property type="entry name" value="RVT_3"/>
    <property type="match status" value="1"/>
</dbReference>
<dbReference type="PANTHER" id="PTHR33116:SF70">
    <property type="entry name" value="NON-LTR RETROELEMENT REVERSE TRANSCRIPTASE-LIKE PROTEIN"/>
    <property type="match status" value="1"/>
</dbReference>
<dbReference type="InterPro" id="IPR036397">
    <property type="entry name" value="RNaseH_sf"/>
</dbReference>
<feature type="domain" description="CCHC-type" evidence="3">
    <location>
        <begin position="303"/>
        <end position="317"/>
    </location>
</feature>
<dbReference type="InterPro" id="IPR044730">
    <property type="entry name" value="RNase_H-like_dom_plant"/>
</dbReference>
<dbReference type="Gene3D" id="3.30.420.10">
    <property type="entry name" value="Ribonuclease H-like superfamily/Ribonuclease H"/>
    <property type="match status" value="1"/>
</dbReference>
<evidence type="ECO:0000256" key="2">
    <source>
        <dbReference type="SAM" id="MobiDB-lite"/>
    </source>
</evidence>
<keyword evidence="1" id="KW-0862">Zinc</keyword>
<dbReference type="GO" id="GO:0008270">
    <property type="term" value="F:zinc ion binding"/>
    <property type="evidence" value="ECO:0007669"/>
    <property type="project" value="UniProtKB-KW"/>
</dbReference>
<dbReference type="Pfam" id="PF03372">
    <property type="entry name" value="Exo_endo_phos"/>
    <property type="match status" value="1"/>
</dbReference>
<feature type="compositionally biased region" description="Polar residues" evidence="2">
    <location>
        <begin position="557"/>
        <end position="569"/>
    </location>
</feature>